<reference evidence="8 9" key="1">
    <citation type="submission" date="2016-07" db="EMBL/GenBank/DDBJ databases">
        <title>Pervasive Adenine N6-methylation of Active Genes in Fungi.</title>
        <authorList>
            <consortium name="DOE Joint Genome Institute"/>
            <person name="Mondo S.J."/>
            <person name="Dannebaum R.O."/>
            <person name="Kuo R.C."/>
            <person name="Labutti K."/>
            <person name="Haridas S."/>
            <person name="Kuo A."/>
            <person name="Salamov A."/>
            <person name="Ahrendt S.R."/>
            <person name="Lipzen A."/>
            <person name="Sullivan W."/>
            <person name="Andreopoulos W.B."/>
            <person name="Clum A."/>
            <person name="Lindquist E."/>
            <person name="Daum C."/>
            <person name="Ramamoorthy G.K."/>
            <person name="Gryganskyi A."/>
            <person name="Culley D."/>
            <person name="Magnuson J.K."/>
            <person name="James T.Y."/>
            <person name="O'Malley M.A."/>
            <person name="Stajich J.E."/>
            <person name="Spatafora J.W."/>
            <person name="Visel A."/>
            <person name="Grigoriev I.V."/>
        </authorList>
    </citation>
    <scope>NUCLEOTIDE SEQUENCE [LARGE SCALE GENOMIC DNA]</scope>
    <source>
        <strain evidence="8 9">NRRL 2496</strain>
    </source>
</reference>
<name>A0A1X2HMM8_SYNRA</name>
<feature type="region of interest" description="Disordered" evidence="6">
    <location>
        <begin position="151"/>
        <end position="184"/>
    </location>
</feature>
<dbReference type="AlphaFoldDB" id="A0A1X2HMM8"/>
<evidence type="ECO:0000313" key="8">
    <source>
        <dbReference type="EMBL" id="ORZ00663.1"/>
    </source>
</evidence>
<dbReference type="FunCoup" id="A0A1X2HMM8">
    <property type="interactions" value="387"/>
</dbReference>
<evidence type="ECO:0000256" key="5">
    <source>
        <dbReference type="ARBA" id="ARBA00023242"/>
    </source>
</evidence>
<keyword evidence="5" id="KW-0539">Nucleus</keyword>
<dbReference type="Proteomes" id="UP000242180">
    <property type="component" value="Unassembled WGS sequence"/>
</dbReference>
<dbReference type="PANTHER" id="PTHR23240">
    <property type="entry name" value="DNA CROSS-LINK REPAIR PROTEIN PSO2/SNM1-RELATED"/>
    <property type="match status" value="1"/>
</dbReference>
<keyword evidence="4" id="KW-0234">DNA repair</keyword>
<dbReference type="CDD" id="cd16273">
    <property type="entry name" value="SNM1A-1C-like_MBL-fold"/>
    <property type="match status" value="1"/>
</dbReference>
<feature type="domain" description="DNA repair metallo-beta-lactamase" evidence="7">
    <location>
        <begin position="506"/>
        <end position="630"/>
    </location>
</feature>
<dbReference type="Pfam" id="PF07522">
    <property type="entry name" value="DRMBL"/>
    <property type="match status" value="1"/>
</dbReference>
<keyword evidence="3" id="KW-0227">DNA damage</keyword>
<feature type="region of interest" description="Disordered" evidence="6">
    <location>
        <begin position="224"/>
        <end position="247"/>
    </location>
</feature>
<dbReference type="Gene3D" id="3.60.15.10">
    <property type="entry name" value="Ribonuclease Z/Hydroxyacylglutathione hydrolase-like"/>
    <property type="match status" value="1"/>
</dbReference>
<accession>A0A1X2HMM8</accession>
<dbReference type="GO" id="GO:0036297">
    <property type="term" value="P:interstrand cross-link repair"/>
    <property type="evidence" value="ECO:0007669"/>
    <property type="project" value="TreeGrafter"/>
</dbReference>
<comment type="subcellular location">
    <subcellularLocation>
        <location evidence="1">Nucleus</location>
    </subcellularLocation>
</comment>
<evidence type="ECO:0000256" key="3">
    <source>
        <dbReference type="ARBA" id="ARBA00022763"/>
    </source>
</evidence>
<dbReference type="EMBL" id="MCGN01000002">
    <property type="protein sequence ID" value="ORZ00663.1"/>
    <property type="molecule type" value="Genomic_DNA"/>
</dbReference>
<dbReference type="FunFam" id="3.40.50.12650:FF:000001">
    <property type="entry name" value="DNA cross-link repair 1A"/>
    <property type="match status" value="1"/>
</dbReference>
<evidence type="ECO:0000256" key="6">
    <source>
        <dbReference type="SAM" id="MobiDB-lite"/>
    </source>
</evidence>
<dbReference type="Gene3D" id="3.40.50.12650">
    <property type="match status" value="1"/>
</dbReference>
<dbReference type="OrthoDB" id="262529at2759"/>
<organism evidence="8 9">
    <name type="scientific">Syncephalastrum racemosum</name>
    <name type="common">Filamentous fungus</name>
    <dbReference type="NCBI Taxonomy" id="13706"/>
    <lineage>
        <taxon>Eukaryota</taxon>
        <taxon>Fungi</taxon>
        <taxon>Fungi incertae sedis</taxon>
        <taxon>Mucoromycota</taxon>
        <taxon>Mucoromycotina</taxon>
        <taxon>Mucoromycetes</taxon>
        <taxon>Mucorales</taxon>
        <taxon>Syncephalastraceae</taxon>
        <taxon>Syncephalastrum</taxon>
    </lineage>
</organism>
<dbReference type="STRING" id="13706.A0A1X2HMM8"/>
<dbReference type="GO" id="GO:0006303">
    <property type="term" value="P:double-strand break repair via nonhomologous end joining"/>
    <property type="evidence" value="ECO:0007669"/>
    <property type="project" value="TreeGrafter"/>
</dbReference>
<dbReference type="GO" id="GO:0005634">
    <property type="term" value="C:nucleus"/>
    <property type="evidence" value="ECO:0007669"/>
    <property type="project" value="UniProtKB-SubCell"/>
</dbReference>
<dbReference type="GO" id="GO:0003684">
    <property type="term" value="F:damaged DNA binding"/>
    <property type="evidence" value="ECO:0007669"/>
    <property type="project" value="TreeGrafter"/>
</dbReference>
<evidence type="ECO:0000256" key="2">
    <source>
        <dbReference type="ARBA" id="ARBA00010304"/>
    </source>
</evidence>
<evidence type="ECO:0000256" key="4">
    <source>
        <dbReference type="ARBA" id="ARBA00023204"/>
    </source>
</evidence>
<comment type="similarity">
    <text evidence="2">Belongs to the DNA repair metallo-beta-lactamase (DRMBL) family.</text>
</comment>
<dbReference type="InterPro" id="IPR036866">
    <property type="entry name" value="RibonucZ/Hydroxyglut_hydro"/>
</dbReference>
<sequence length="664" mass="73391">MFGPKRKTTGARDKGTSKRSRSQGSSDKAVPSVSIRDLFAASHQRSTAPKAKASFQDQLDEAIRLSSEEHKKHFNATNRIQDELDEAIRLSKAYHDNVAIRSSAEATSSLPARNTAVPESCPVCLTNVAANTLDQFEEHVNACIDALEKPVREESSNVAPEEVSEEALETGTSRPASATEAESPPPAVFHELNQVENQSQDALEASMKGKERAQPAVRRLGYEKPAPMTASMPVSDQENAPTLAVNGPSTVMQSRSCPFYKRIQDTPYVVDAFSYGKIQTCEGYFLSHFHSDHYHGLNKTWTHGPIYCSTVTAKLVVQQLAVAPNYLQPLPMNQACPIDESLDVTLIDANHCPGSVLFLFKHQQRGIPPRYYLHTGDFRACPKMVLHPAIQEANRAGIQVLYLDTTYLSPSHSFPAQEEAIGAACQVVQDCVAGKSQQGQGRLSSWLAPRSVESATDTIKDRLLVVVGTYLIGKEKLVYQLAKLLDSKIYANNAKRRILSCQDNPDLLSLLTDQPREAQVHIVPLSQIKLEALQEYLEPLKSDFTRVIAFRPTGWTFRGSASSTTASSTLAHITAMPPASQKLVLQPQTKSTPTIQMYGVPYSEHSSFRELAAFIGSLDIRRIIPTVNVARAETRQKMAGFLDAWRKERKQGGEPIPYRSQDYW</sequence>
<gene>
    <name evidence="8" type="ORF">BCR43DRAFT_521654</name>
</gene>
<evidence type="ECO:0000313" key="9">
    <source>
        <dbReference type="Proteomes" id="UP000242180"/>
    </source>
</evidence>
<evidence type="ECO:0000259" key="7">
    <source>
        <dbReference type="Pfam" id="PF07522"/>
    </source>
</evidence>
<protein>
    <submittedName>
        <fullName evidence="8">DNA repair metallo-beta-lactamase-domain-containing protein</fullName>
    </submittedName>
</protein>
<dbReference type="GO" id="GO:0035312">
    <property type="term" value="F:5'-3' DNA exonuclease activity"/>
    <property type="evidence" value="ECO:0007669"/>
    <property type="project" value="TreeGrafter"/>
</dbReference>
<keyword evidence="9" id="KW-1185">Reference proteome</keyword>
<dbReference type="OMA" id="AHITAMP"/>
<proteinExistence type="inferred from homology"/>
<dbReference type="PANTHER" id="PTHR23240:SF6">
    <property type="entry name" value="DNA CROSS-LINK REPAIR 1A PROTEIN"/>
    <property type="match status" value="1"/>
</dbReference>
<dbReference type="InterPro" id="IPR011084">
    <property type="entry name" value="DRMBL"/>
</dbReference>
<dbReference type="SUPFAM" id="SSF56281">
    <property type="entry name" value="Metallo-hydrolase/oxidoreductase"/>
    <property type="match status" value="1"/>
</dbReference>
<feature type="region of interest" description="Disordered" evidence="6">
    <location>
        <begin position="1"/>
        <end position="54"/>
    </location>
</feature>
<dbReference type="InParanoid" id="A0A1X2HMM8"/>
<evidence type="ECO:0000256" key="1">
    <source>
        <dbReference type="ARBA" id="ARBA00004123"/>
    </source>
</evidence>
<comment type="caution">
    <text evidence="8">The sequence shown here is derived from an EMBL/GenBank/DDBJ whole genome shotgun (WGS) entry which is preliminary data.</text>
</comment>